<dbReference type="InterPro" id="IPR009078">
    <property type="entry name" value="Ferritin-like_SF"/>
</dbReference>
<dbReference type="SUPFAM" id="SSF47240">
    <property type="entry name" value="Ferritin-like"/>
    <property type="match status" value="1"/>
</dbReference>
<keyword evidence="2" id="KW-1185">Reference proteome</keyword>
<evidence type="ECO:0000313" key="1">
    <source>
        <dbReference type="EMBL" id="MCY1080366.1"/>
    </source>
</evidence>
<dbReference type="RefSeq" id="WP_267539036.1">
    <property type="nucleotide sequence ID" value="NZ_JAPNKA010000001.1"/>
</dbReference>
<protein>
    <submittedName>
        <fullName evidence="1">Ferritin-like domain-containing protein</fullName>
    </submittedName>
</protein>
<gene>
    <name evidence="1" type="ORF">OV287_38525</name>
</gene>
<comment type="caution">
    <text evidence="1">The sequence shown here is derived from an EMBL/GenBank/DDBJ whole genome shotgun (WGS) entry which is preliminary data.</text>
</comment>
<reference evidence="1 2" key="1">
    <citation type="submission" date="2022-11" db="EMBL/GenBank/DDBJ databases">
        <title>Minimal conservation of predation-associated metabolite biosynthetic gene clusters underscores biosynthetic potential of Myxococcota including descriptions for ten novel species: Archangium lansinium sp. nov., Myxococcus landrumus sp. nov., Nannocystis bai.</title>
        <authorList>
            <person name="Ahearne A."/>
            <person name="Stevens C."/>
            <person name="Phillips K."/>
        </authorList>
    </citation>
    <scope>NUCLEOTIDE SEQUENCE [LARGE SCALE GENOMIC DNA]</scope>
    <source>
        <strain evidence="1 2">MIWBW</strain>
    </source>
</reference>
<accession>A0ABT4AFL9</accession>
<dbReference type="CDD" id="cd00657">
    <property type="entry name" value="Ferritin_like"/>
    <property type="match status" value="1"/>
</dbReference>
<proteinExistence type="predicted"/>
<name>A0ABT4AFL9_9BACT</name>
<sequence length="448" mass="47497">MDSPLLRRLFSRALRASLASPLVLAGCDGIEGIIDPGGVDTSGYSSPRCEGSAVAVSGLSPAVSPDFVQLRFVTKSFDGSYHQESVSSSSGTACATASDKAACESALSSLSSSNGFRASCADLCVAFYVAMTRGDEVTALTTVESLKSFLGPIDTAQEAALLAFASNYNLSCTDLERGGVRARADGGFDVIGTRGHTCGKDTGITRYVLEVTPGGDVKQVRSALIEPGNPNCIVGRRPVGLRAAGGVACSEALGRHFASAAHLEAAAIKAFLRLREELALHGADVALQDAALVSALEEVMHTDVSMRLARRFGATPHRLEVEALPLRSLFEVALENAVEGCVRETFGALVAHHQALHARDAQVREAMTRIADDETRHAELSWSIDRWARERLSSSEREALREAKREAVATLREEVTVPLDAELLSEAGMPSPEVAASLMATLEQELWA</sequence>
<dbReference type="EMBL" id="JAPNKA010000001">
    <property type="protein sequence ID" value="MCY1080366.1"/>
    <property type="molecule type" value="Genomic_DNA"/>
</dbReference>
<organism evidence="1 2">
    <name type="scientific">Archangium lansingense</name>
    <dbReference type="NCBI Taxonomy" id="2995310"/>
    <lineage>
        <taxon>Bacteria</taxon>
        <taxon>Pseudomonadati</taxon>
        <taxon>Myxococcota</taxon>
        <taxon>Myxococcia</taxon>
        <taxon>Myxococcales</taxon>
        <taxon>Cystobacterineae</taxon>
        <taxon>Archangiaceae</taxon>
        <taxon>Archangium</taxon>
    </lineage>
</organism>
<evidence type="ECO:0000313" key="2">
    <source>
        <dbReference type="Proteomes" id="UP001207654"/>
    </source>
</evidence>
<dbReference type="PROSITE" id="PS51257">
    <property type="entry name" value="PROKAR_LIPOPROTEIN"/>
    <property type="match status" value="1"/>
</dbReference>
<dbReference type="Proteomes" id="UP001207654">
    <property type="component" value="Unassembled WGS sequence"/>
</dbReference>